<comment type="similarity">
    <text evidence="2">Belongs to the ABC-4 integral membrane protein family. LolC/E subfamily.</text>
</comment>
<feature type="transmembrane region" description="Helical" evidence="7">
    <location>
        <begin position="310"/>
        <end position="336"/>
    </location>
</feature>
<keyword evidence="4 7" id="KW-0812">Transmembrane</keyword>
<keyword evidence="5 7" id="KW-1133">Transmembrane helix</keyword>
<dbReference type="EMBL" id="CP041186">
    <property type="protein sequence ID" value="QDG53497.1"/>
    <property type="molecule type" value="Genomic_DNA"/>
</dbReference>
<dbReference type="GO" id="GO:0098797">
    <property type="term" value="C:plasma membrane protein complex"/>
    <property type="evidence" value="ECO:0007669"/>
    <property type="project" value="TreeGrafter"/>
</dbReference>
<sequence>MKALNRKLLRDLSRLQGQIVTVALVVAAGLSSLVGIYSTLNSIEASKDAYYERNRFADVFVHAKKAPEALEPRLVDIPGVQTLETRVTEAALIPLEGMVEPARGQVVSLPAGSEPALNSLHLTMGRMLRAEALDEVIVLDAFVEAHELRPGDTLPVVMGGRQRDLRIVGLAMSPEFVFFSGSGEIVADPERNAALWLNREAVEAAYGLDGSFNDVVVGLQPGASAQQVITELDRLLEPYGGLGAVPRKRQASHAVVTQEISQLRSLGAALPLAFLAVAAFLLNVVLSRLVQLQRGEIATLKAVGYGDRQIAAHFFGFVLVIVAIGAVLGLIFGAWLGDYMTGQYADYFRFPGFEFRVDFKLVVLGVAVALVVGVGGAFGTLYRVMRLPPAEAMRPPAPEVYRATLLERLGLSRWLSASTRMIVRDLERHPFRFLVSWFGLAVAVSLLVFGRFGWDGLERIIELQFTLGQREDIAVSFTSPLSERAERSLESLPGVLEVEAHRQVPVRWVAGHRYRDSVLVGYPEYNELRRPIAEGATIIRPPEQGVLISRQLGEILGVEAGDTVVVEVREGDRERFEVKVMGLADDTFGLFGYMQREALDAKLQDAGAITSAYLRVDPRYMDEVFRRLEDMPAVESAQRSSRILETFREQIDESVSFQTLVIVIIASVIVIGVVYNNTRVALSMRGRELASLRVLGFTRREVAYILLAEQAIQVVLALPVGFVLGAWFAELLVATMDQENFRFPMYISPRTFAFTTVVTLVSALFSGYLVRRKLDRMDLTEVLKERE</sequence>
<evidence type="ECO:0000256" key="6">
    <source>
        <dbReference type="ARBA" id="ARBA00023136"/>
    </source>
</evidence>
<feature type="domain" description="ABC3 transporter permease C-terminal" evidence="8">
    <location>
        <begin position="661"/>
        <end position="774"/>
    </location>
</feature>
<evidence type="ECO:0000256" key="3">
    <source>
        <dbReference type="ARBA" id="ARBA00022475"/>
    </source>
</evidence>
<feature type="transmembrane region" description="Helical" evidence="7">
    <location>
        <begin position="361"/>
        <end position="384"/>
    </location>
</feature>
<evidence type="ECO:0000256" key="5">
    <source>
        <dbReference type="ARBA" id="ARBA00022989"/>
    </source>
</evidence>
<proteinExistence type="inferred from homology"/>
<feature type="transmembrane region" description="Helical" evidence="7">
    <location>
        <begin position="702"/>
        <end position="729"/>
    </location>
</feature>
<evidence type="ECO:0000256" key="1">
    <source>
        <dbReference type="ARBA" id="ARBA00004651"/>
    </source>
</evidence>
<keyword evidence="6 7" id="KW-0472">Membrane</keyword>
<dbReference type="GO" id="GO:0044874">
    <property type="term" value="P:lipoprotein localization to outer membrane"/>
    <property type="evidence" value="ECO:0007669"/>
    <property type="project" value="TreeGrafter"/>
</dbReference>
<evidence type="ECO:0000259" key="8">
    <source>
        <dbReference type="Pfam" id="PF02687"/>
    </source>
</evidence>
<dbReference type="InterPro" id="IPR003838">
    <property type="entry name" value="ABC3_permease_C"/>
</dbReference>
<dbReference type="AlphaFoldDB" id="A0A4Y6PZR3"/>
<dbReference type="Proteomes" id="UP000315995">
    <property type="component" value="Chromosome"/>
</dbReference>
<dbReference type="OrthoDB" id="5137249at2"/>
<feature type="transmembrane region" description="Helical" evidence="7">
    <location>
        <begin position="749"/>
        <end position="770"/>
    </location>
</feature>
<evidence type="ECO:0000256" key="2">
    <source>
        <dbReference type="ARBA" id="ARBA00005236"/>
    </source>
</evidence>
<organism evidence="9 10">
    <name type="scientific">Persicimonas caeni</name>
    <dbReference type="NCBI Taxonomy" id="2292766"/>
    <lineage>
        <taxon>Bacteria</taxon>
        <taxon>Deltaproteobacteria</taxon>
        <taxon>Bradymonadales</taxon>
        <taxon>Bradymonadaceae</taxon>
        <taxon>Persicimonas</taxon>
    </lineage>
</organism>
<gene>
    <name evidence="9" type="ORF">FIV42_22950</name>
</gene>
<keyword evidence="3" id="KW-1003">Cell membrane</keyword>
<dbReference type="InterPro" id="IPR051447">
    <property type="entry name" value="Lipoprotein-release_system"/>
</dbReference>
<evidence type="ECO:0000313" key="9">
    <source>
        <dbReference type="EMBL" id="QDG53497.1"/>
    </source>
</evidence>
<name>A0A4Y6PZR3_PERCE</name>
<comment type="subcellular location">
    <subcellularLocation>
        <location evidence="1">Cell membrane</location>
        <topology evidence="1">Multi-pass membrane protein</topology>
    </subcellularLocation>
</comment>
<feature type="transmembrane region" description="Helical" evidence="7">
    <location>
        <begin position="268"/>
        <end position="290"/>
    </location>
</feature>
<evidence type="ECO:0000256" key="4">
    <source>
        <dbReference type="ARBA" id="ARBA00022692"/>
    </source>
</evidence>
<evidence type="ECO:0000256" key="7">
    <source>
        <dbReference type="SAM" id="Phobius"/>
    </source>
</evidence>
<dbReference type="PANTHER" id="PTHR30489:SF0">
    <property type="entry name" value="LIPOPROTEIN-RELEASING SYSTEM TRANSMEMBRANE PROTEIN LOLE"/>
    <property type="match status" value="1"/>
</dbReference>
<feature type="transmembrane region" description="Helical" evidence="7">
    <location>
        <begin position="655"/>
        <end position="675"/>
    </location>
</feature>
<keyword evidence="10" id="KW-1185">Reference proteome</keyword>
<reference evidence="9 10" key="1">
    <citation type="submission" date="2019-06" db="EMBL/GenBank/DDBJ databases">
        <title>Persicimonas caeni gen. nov., sp. nov., a predatory bacterium isolated from solar saltern.</title>
        <authorList>
            <person name="Wang S."/>
        </authorList>
    </citation>
    <scope>NUCLEOTIDE SEQUENCE [LARGE SCALE GENOMIC DNA]</scope>
    <source>
        <strain evidence="9 10">YN101</strain>
    </source>
</reference>
<dbReference type="Pfam" id="PF02687">
    <property type="entry name" value="FtsX"/>
    <property type="match status" value="2"/>
</dbReference>
<protein>
    <submittedName>
        <fullName evidence="9">ABC transporter permease</fullName>
    </submittedName>
</protein>
<dbReference type="PANTHER" id="PTHR30489">
    <property type="entry name" value="LIPOPROTEIN-RELEASING SYSTEM TRANSMEMBRANE PROTEIN LOLE"/>
    <property type="match status" value="1"/>
</dbReference>
<dbReference type="RefSeq" id="WP_141199951.1">
    <property type="nucleotide sequence ID" value="NZ_CP041186.1"/>
</dbReference>
<feature type="domain" description="ABC3 transporter permease C-terminal" evidence="8">
    <location>
        <begin position="270"/>
        <end position="389"/>
    </location>
</feature>
<evidence type="ECO:0000313" key="10">
    <source>
        <dbReference type="Proteomes" id="UP000315995"/>
    </source>
</evidence>
<accession>A0A5B8YBP3</accession>
<feature type="transmembrane region" description="Helical" evidence="7">
    <location>
        <begin position="431"/>
        <end position="454"/>
    </location>
</feature>
<accession>A0A4Y6PZR3</accession>
<feature type="transmembrane region" description="Helical" evidence="7">
    <location>
        <begin position="20"/>
        <end position="40"/>
    </location>
</feature>